<sequence length="196" mass="21204">MLFDVPPVHFERSAHPAAERMLREVIPSRLPGGLALVAKDCGKPEARWDHERRRIVYCYELATTMDATMKGIAETEESGDPAATTEGALTAVLHQQMGHALIALNGLEASDALADRFAALTLASAVPRRVVAAAHGHYLTVAGRPERSFDFECLLYGADPKAHARIASAGWVPAERAPGCAREYGQARESLGSYLR</sequence>
<reference evidence="2" key="1">
    <citation type="journal article" date="2019" name="Int. J. Syst. Evol. Microbiol.">
        <title>The Global Catalogue of Microorganisms (GCM) 10K type strain sequencing project: providing services to taxonomists for standard genome sequencing and annotation.</title>
        <authorList>
            <consortium name="The Broad Institute Genomics Platform"/>
            <consortium name="The Broad Institute Genome Sequencing Center for Infectious Disease"/>
            <person name="Wu L."/>
            <person name="Ma J."/>
        </authorList>
    </citation>
    <scope>NUCLEOTIDE SEQUENCE [LARGE SCALE GENOMIC DNA]</scope>
    <source>
        <strain evidence="2">ICMP 6774ER</strain>
    </source>
</reference>
<dbReference type="Proteomes" id="UP001597368">
    <property type="component" value="Unassembled WGS sequence"/>
</dbReference>
<dbReference type="RefSeq" id="WP_379576529.1">
    <property type="nucleotide sequence ID" value="NZ_JBHUFV010000050.1"/>
</dbReference>
<dbReference type="Pfam" id="PF14247">
    <property type="entry name" value="DUF4344"/>
    <property type="match status" value="2"/>
</dbReference>
<gene>
    <name evidence="1" type="ORF">ACFSKW_33200</name>
</gene>
<accession>A0ABW4T6A4</accession>
<protein>
    <submittedName>
        <fullName evidence="1">DUF4344 domain-containing metallopeptidase</fullName>
    </submittedName>
</protein>
<dbReference type="InterPro" id="IPR025644">
    <property type="entry name" value="DUF4344"/>
</dbReference>
<proteinExistence type="predicted"/>
<keyword evidence="2" id="KW-1185">Reference proteome</keyword>
<dbReference type="EMBL" id="JBHUFV010000050">
    <property type="protein sequence ID" value="MFD1936341.1"/>
    <property type="molecule type" value="Genomic_DNA"/>
</dbReference>
<organism evidence="1 2">
    <name type="scientific">Nonomuraea mangrovi</name>
    <dbReference type="NCBI Taxonomy" id="2316207"/>
    <lineage>
        <taxon>Bacteria</taxon>
        <taxon>Bacillati</taxon>
        <taxon>Actinomycetota</taxon>
        <taxon>Actinomycetes</taxon>
        <taxon>Streptosporangiales</taxon>
        <taxon>Streptosporangiaceae</taxon>
        <taxon>Nonomuraea</taxon>
    </lineage>
</organism>
<comment type="caution">
    <text evidence="1">The sequence shown here is derived from an EMBL/GenBank/DDBJ whole genome shotgun (WGS) entry which is preliminary data.</text>
</comment>
<evidence type="ECO:0000313" key="1">
    <source>
        <dbReference type="EMBL" id="MFD1936341.1"/>
    </source>
</evidence>
<evidence type="ECO:0000313" key="2">
    <source>
        <dbReference type="Proteomes" id="UP001597368"/>
    </source>
</evidence>
<name>A0ABW4T6A4_9ACTN</name>